<evidence type="ECO:0000256" key="1">
    <source>
        <dbReference type="SAM" id="MobiDB-lite"/>
    </source>
</evidence>
<gene>
    <name evidence="5" type="ORF">ENJ65_03955</name>
</gene>
<keyword evidence="2" id="KW-1133">Transmembrane helix</keyword>
<evidence type="ECO:0000259" key="4">
    <source>
        <dbReference type="Pfam" id="PF25607"/>
    </source>
</evidence>
<feature type="compositionally biased region" description="Polar residues" evidence="1">
    <location>
        <begin position="384"/>
        <end position="397"/>
    </location>
</feature>
<feature type="region of interest" description="Disordered" evidence="1">
    <location>
        <begin position="313"/>
        <end position="338"/>
    </location>
</feature>
<dbReference type="Proteomes" id="UP000885832">
    <property type="component" value="Unassembled WGS sequence"/>
</dbReference>
<feature type="signal peptide" evidence="3">
    <location>
        <begin position="1"/>
        <end position="20"/>
    </location>
</feature>
<dbReference type="PANTHER" id="PTHR40940:SF1">
    <property type="entry name" value="PROTEIN BATD"/>
    <property type="match status" value="1"/>
</dbReference>
<keyword evidence="3" id="KW-0732">Signal</keyword>
<feature type="transmembrane region" description="Helical" evidence="2">
    <location>
        <begin position="425"/>
        <end position="446"/>
    </location>
</feature>
<name>A0A832J487_9GAMM</name>
<evidence type="ECO:0000313" key="5">
    <source>
        <dbReference type="EMBL" id="HHJ80769.1"/>
    </source>
</evidence>
<feature type="domain" description="DUF7939" evidence="4">
    <location>
        <begin position="467"/>
        <end position="544"/>
    </location>
</feature>
<dbReference type="AlphaFoldDB" id="A0A832J487"/>
<dbReference type="Pfam" id="PF13584">
    <property type="entry name" value="BatD"/>
    <property type="match status" value="3"/>
</dbReference>
<protein>
    <submittedName>
        <fullName evidence="5">Protein BatD</fullName>
    </submittedName>
</protein>
<feature type="compositionally biased region" description="Low complexity" evidence="1">
    <location>
        <begin position="398"/>
        <end position="408"/>
    </location>
</feature>
<dbReference type="InterPro" id="IPR025738">
    <property type="entry name" value="BatD"/>
</dbReference>
<keyword evidence="2" id="KW-0472">Membrane</keyword>
<accession>A0A832J487</accession>
<dbReference type="EMBL" id="DRNF01000251">
    <property type="protein sequence ID" value="HHJ80769.1"/>
    <property type="molecule type" value="Genomic_DNA"/>
</dbReference>
<feature type="chain" id="PRO_5032886222" evidence="3">
    <location>
        <begin position="21"/>
        <end position="566"/>
    </location>
</feature>
<dbReference type="PANTHER" id="PTHR40940">
    <property type="entry name" value="PROTEIN BATD-RELATED"/>
    <property type="match status" value="1"/>
</dbReference>
<reference evidence="5" key="1">
    <citation type="journal article" date="2020" name="mSystems">
        <title>Genome- and Community-Level Interaction Insights into Carbon Utilization and Element Cycling Functions of Hydrothermarchaeota in Hydrothermal Sediment.</title>
        <authorList>
            <person name="Zhou Z."/>
            <person name="Liu Y."/>
            <person name="Xu W."/>
            <person name="Pan J."/>
            <person name="Luo Z.H."/>
            <person name="Li M."/>
        </authorList>
    </citation>
    <scope>NUCLEOTIDE SEQUENCE [LARGE SCALE GENOMIC DNA]</scope>
    <source>
        <strain evidence="5">HyVt-505</strain>
    </source>
</reference>
<keyword evidence="2" id="KW-0812">Transmembrane</keyword>
<sequence length="566" mass="62685">MVKRIFVLFCFSLLSFSSLAANITVQLDRDPVTIDESFRIIFEADDKISIDPDFRPLQQDFEILSRSQVSSMKYANGNYRKKTRWNLLVMAKRSGTITVPSISIGNDVSPSITITVNESSRQNDVNKSAELFIEAEATPNTAYVQQQIIYSVRFFRAVSINAASMAEPNINDADVVIEKLGDDSSYETYRNGRRYVVIERKYALFPQRSGSITIEPITLDAQLTVTAASAFDPFAQSGATKRLKSNSITLDVKPVPDNIHSNAWLPASDLKITEGWSQQPPVFRVGEPITRTLTLKAEGLTAAQLPSLAMADTQDFKTYPDQPRLNDKRGSRGISGTRQEKIALIPTRAGQLTLPAIEIKWWNINSNTLETITLPARSVEVQPGANNQTNKPATDISQAAPAQPVPEAATPVTETITVVKHDPGIYAKLSLFLGLGWLITALAWFISRRHHKAVNGTRPMAKQRPTASLKAVKQACQDNNPQQCKTTLLSWAEDHWPESPPANLSEIGKRLDQATQQEVERLNQALYGSASESWQGSGLWQKLSVAAKISPEKPDKQQDVLLPLYP</sequence>
<evidence type="ECO:0000256" key="3">
    <source>
        <dbReference type="SAM" id="SignalP"/>
    </source>
</evidence>
<dbReference type="Pfam" id="PF25607">
    <property type="entry name" value="DUF7939"/>
    <property type="match status" value="1"/>
</dbReference>
<feature type="region of interest" description="Disordered" evidence="1">
    <location>
        <begin position="383"/>
        <end position="408"/>
    </location>
</feature>
<organism evidence="5">
    <name type="scientific">Candidatus Tenderia electrophaga</name>
    <dbReference type="NCBI Taxonomy" id="1748243"/>
    <lineage>
        <taxon>Bacteria</taxon>
        <taxon>Pseudomonadati</taxon>
        <taxon>Pseudomonadota</taxon>
        <taxon>Gammaproteobacteria</taxon>
        <taxon>Candidatus Tenderiales</taxon>
        <taxon>Candidatus Tenderiaceae</taxon>
        <taxon>Candidatus Tenderia</taxon>
    </lineage>
</organism>
<proteinExistence type="predicted"/>
<comment type="caution">
    <text evidence="5">The sequence shown here is derived from an EMBL/GenBank/DDBJ whole genome shotgun (WGS) entry which is preliminary data.</text>
</comment>
<evidence type="ECO:0000256" key="2">
    <source>
        <dbReference type="SAM" id="Phobius"/>
    </source>
</evidence>
<dbReference type="InterPro" id="IPR057699">
    <property type="entry name" value="DUF7939"/>
</dbReference>